<evidence type="ECO:0000313" key="5">
    <source>
        <dbReference type="EMBL" id="XDQ83002.1"/>
    </source>
</evidence>
<keyword evidence="4" id="KW-0472">Membrane</keyword>
<keyword evidence="3 5" id="KW-0808">Transferase</keyword>
<feature type="transmembrane region" description="Helical" evidence="4">
    <location>
        <begin position="367"/>
        <end position="392"/>
    </location>
</feature>
<evidence type="ECO:0000256" key="4">
    <source>
        <dbReference type="SAM" id="Phobius"/>
    </source>
</evidence>
<dbReference type="GO" id="GO:0016757">
    <property type="term" value="F:glycosyltransferase activity"/>
    <property type="evidence" value="ECO:0007669"/>
    <property type="project" value="UniProtKB-KW"/>
</dbReference>
<accession>A0AB39TUZ5</accession>
<dbReference type="SUPFAM" id="SSF53448">
    <property type="entry name" value="Nucleotide-diphospho-sugar transferases"/>
    <property type="match status" value="1"/>
</dbReference>
<proteinExistence type="inferred from homology"/>
<name>A0AB39TUZ5_9ACTN</name>
<dbReference type="AlphaFoldDB" id="A0AB39TUZ5"/>
<dbReference type="Gene3D" id="3.90.550.10">
    <property type="entry name" value="Spore Coat Polysaccharide Biosynthesis Protein SpsA, Chain A"/>
    <property type="match status" value="1"/>
</dbReference>
<feature type="transmembrane region" description="Helical" evidence="4">
    <location>
        <begin position="12"/>
        <end position="30"/>
    </location>
</feature>
<gene>
    <name evidence="5" type="ORF">AB2U05_33120</name>
</gene>
<dbReference type="EMBL" id="CP163445">
    <property type="protein sequence ID" value="XDQ83002.1"/>
    <property type="molecule type" value="Genomic_DNA"/>
</dbReference>
<evidence type="ECO:0000256" key="2">
    <source>
        <dbReference type="ARBA" id="ARBA00022676"/>
    </source>
</evidence>
<dbReference type="InterPro" id="IPR029044">
    <property type="entry name" value="Nucleotide-diphossugar_trans"/>
</dbReference>
<reference evidence="5" key="1">
    <citation type="submission" date="2024-07" db="EMBL/GenBank/DDBJ databases">
        <authorList>
            <person name="Yu S.T."/>
        </authorList>
    </citation>
    <scope>NUCLEOTIDE SEQUENCE</scope>
    <source>
        <strain evidence="5">Y1</strain>
    </source>
</reference>
<comment type="similarity">
    <text evidence="1">Belongs to the glycosyltransferase 2 family.</text>
</comment>
<dbReference type="RefSeq" id="WP_045695313.1">
    <property type="nucleotide sequence ID" value="NZ_CP163445.1"/>
</dbReference>
<keyword evidence="4" id="KW-0812">Transmembrane</keyword>
<organism evidence="5">
    <name type="scientific">Streptomyces sp. Y1</name>
    <dbReference type="NCBI Taxonomy" id="3238634"/>
    <lineage>
        <taxon>Bacteria</taxon>
        <taxon>Bacillati</taxon>
        <taxon>Actinomycetota</taxon>
        <taxon>Actinomycetes</taxon>
        <taxon>Kitasatosporales</taxon>
        <taxon>Streptomycetaceae</taxon>
        <taxon>Streptomyces</taxon>
    </lineage>
</organism>
<protein>
    <submittedName>
        <fullName evidence="5">Glycosyltransferase</fullName>
        <ecNumber evidence="5">2.4.-.-</ecNumber>
    </submittedName>
</protein>
<dbReference type="EC" id="2.4.-.-" evidence="5"/>
<keyword evidence="2 5" id="KW-0328">Glycosyltransferase</keyword>
<dbReference type="PANTHER" id="PTHR43630:SF1">
    <property type="entry name" value="POLY-BETA-1,6-N-ACETYL-D-GLUCOSAMINE SYNTHASE"/>
    <property type="match status" value="1"/>
</dbReference>
<sequence length="443" mass="49020">MRLLKCVDAIGYTVIAASACYFAVAMGSGLRELRRQRTGLPVQGDARYGSPQLGRRERRPLYVLVPCLNEASVIGPTVRALTGPDTTVLVVDDGSDDDTGRIAAEAGIESGDTVTVLRREPPDARQGKGEALNHAIGYARSLVAGRGEDPDDVVVCVMDADGRLSDRALAHVMPLFDDPATGAVQLGVRIRNRHANFLTWFQDYLFWSMAAVTQLGRDATATVSLGGNGQFTRLSALDSIGERPWSASLTEDLDLAISLSVRGWRLRSTAHASVDQQAITQLGRLIRQRTRWYQGHMTAIARCGEIWRAPELAHLSALELTCYLLVPWVLDLPWSLLFQYCLVWFLLNAKCALARYHPFPALPWVRAGWALTLLSWYAVTFAPALVTSVVYLRRDRRVGRLRAVLLGHSFVVMNYLSFLCAWKALIRMLRGQTGWAKTSREPG</sequence>
<dbReference type="Pfam" id="PF13641">
    <property type="entry name" value="Glyco_tranf_2_3"/>
    <property type="match status" value="1"/>
</dbReference>
<evidence type="ECO:0000256" key="3">
    <source>
        <dbReference type="ARBA" id="ARBA00022679"/>
    </source>
</evidence>
<evidence type="ECO:0000256" key="1">
    <source>
        <dbReference type="ARBA" id="ARBA00006739"/>
    </source>
</evidence>
<feature type="transmembrane region" description="Helical" evidence="4">
    <location>
        <begin position="404"/>
        <end position="425"/>
    </location>
</feature>
<keyword evidence="4" id="KW-1133">Transmembrane helix</keyword>
<dbReference type="PANTHER" id="PTHR43630">
    <property type="entry name" value="POLY-BETA-1,6-N-ACETYL-D-GLUCOSAMINE SYNTHASE"/>
    <property type="match status" value="1"/>
</dbReference>
<dbReference type="PROSITE" id="PS51257">
    <property type="entry name" value="PROKAR_LIPOPROTEIN"/>
    <property type="match status" value="1"/>
</dbReference>